<keyword evidence="1" id="KW-0472">Membrane</keyword>
<dbReference type="AlphaFoldDB" id="A0A9X8ULL0"/>
<dbReference type="Proteomes" id="UP000294682">
    <property type="component" value="Unassembled WGS sequence"/>
</dbReference>
<proteinExistence type="predicted"/>
<keyword evidence="1" id="KW-1133">Transmembrane helix</keyword>
<evidence type="ECO:0000313" key="2">
    <source>
        <dbReference type="EMBL" id="TCL45361.1"/>
    </source>
</evidence>
<name>A0A9X8ULL0_9FIRM</name>
<feature type="transmembrane region" description="Helical" evidence="1">
    <location>
        <begin position="80"/>
        <end position="100"/>
    </location>
</feature>
<keyword evidence="3" id="KW-1185">Reference proteome</keyword>
<comment type="caution">
    <text evidence="2">The sequence shown here is derived from an EMBL/GenBank/DDBJ whole genome shotgun (WGS) entry which is preliminary data.</text>
</comment>
<evidence type="ECO:0000313" key="3">
    <source>
        <dbReference type="Proteomes" id="UP000294682"/>
    </source>
</evidence>
<accession>A0A9X8ULL0</accession>
<dbReference type="RefSeq" id="WP_079698198.1">
    <property type="nucleotide sequence ID" value="NZ_JADNAH010000048.1"/>
</dbReference>
<keyword evidence="1" id="KW-0812">Transmembrane</keyword>
<feature type="transmembrane region" description="Helical" evidence="1">
    <location>
        <begin position="46"/>
        <end position="68"/>
    </location>
</feature>
<organism evidence="2 3">
    <name type="scientific">Harryflintia acetispora</name>
    <dbReference type="NCBI Taxonomy" id="1849041"/>
    <lineage>
        <taxon>Bacteria</taxon>
        <taxon>Bacillati</taxon>
        <taxon>Bacillota</taxon>
        <taxon>Clostridia</taxon>
        <taxon>Eubacteriales</taxon>
        <taxon>Oscillospiraceae</taxon>
        <taxon>Harryflintia</taxon>
    </lineage>
</organism>
<reference evidence="2 3" key="1">
    <citation type="submission" date="2019-03" db="EMBL/GenBank/DDBJ databases">
        <title>Genomic Encyclopedia of Type Strains, Phase IV (KMG-IV): sequencing the most valuable type-strain genomes for metagenomic binning, comparative biology and taxonomic classification.</title>
        <authorList>
            <person name="Goeker M."/>
        </authorList>
    </citation>
    <scope>NUCLEOTIDE SEQUENCE [LARGE SCALE GENOMIC DNA]</scope>
    <source>
        <strain evidence="2 3">DSM 100433</strain>
    </source>
</reference>
<protein>
    <submittedName>
        <fullName evidence="2">Uncharacterized protein</fullName>
    </submittedName>
</protein>
<evidence type="ECO:0000256" key="1">
    <source>
        <dbReference type="SAM" id="Phobius"/>
    </source>
</evidence>
<dbReference type="OrthoDB" id="2936579at2"/>
<gene>
    <name evidence="2" type="ORF">EDD78_101344</name>
</gene>
<dbReference type="EMBL" id="SLUK01000001">
    <property type="protein sequence ID" value="TCL45361.1"/>
    <property type="molecule type" value="Genomic_DNA"/>
</dbReference>
<feature type="transmembrane region" description="Helical" evidence="1">
    <location>
        <begin position="7"/>
        <end position="26"/>
    </location>
</feature>
<sequence length="101" mass="10695">MELLGKKLGWGTFAFLLVAMGLWMVLDFGDGSAGDALVSAMGLRPYAQGGLHYTACYSLVFIIPAFLLGQKYRSQLLARAAMFGAVAVGFGVIVSIFALAL</sequence>